<evidence type="ECO:0000313" key="8">
    <source>
        <dbReference type="Proteomes" id="UP000039865"/>
    </source>
</evidence>
<evidence type="ECO:0000256" key="4">
    <source>
        <dbReference type="ARBA" id="ARBA00023125"/>
    </source>
</evidence>
<dbReference type="Proteomes" id="UP000039865">
    <property type="component" value="Unassembled WGS sequence"/>
</dbReference>
<dbReference type="GO" id="GO:0010521">
    <property type="term" value="F:telomerase inhibitor activity"/>
    <property type="evidence" value="ECO:0007669"/>
    <property type="project" value="TreeGrafter"/>
</dbReference>
<dbReference type="GO" id="GO:0016233">
    <property type="term" value="P:telomere capping"/>
    <property type="evidence" value="ECO:0007669"/>
    <property type="project" value="TreeGrafter"/>
</dbReference>
<keyword evidence="2" id="KW-0158">Chromosome</keyword>
<keyword evidence="4" id="KW-0238">DNA-binding</keyword>
<evidence type="ECO:0000259" key="6">
    <source>
        <dbReference type="SMART" id="SM00976"/>
    </source>
</evidence>
<dbReference type="GO" id="GO:0000783">
    <property type="term" value="C:nuclear telomere cap complex"/>
    <property type="evidence" value="ECO:0007669"/>
    <property type="project" value="TreeGrafter"/>
</dbReference>
<organism evidence="7 8">
    <name type="scientific">Stylonychia lemnae</name>
    <name type="common">Ciliate</name>
    <dbReference type="NCBI Taxonomy" id="5949"/>
    <lineage>
        <taxon>Eukaryota</taxon>
        <taxon>Sar</taxon>
        <taxon>Alveolata</taxon>
        <taxon>Ciliophora</taxon>
        <taxon>Intramacronucleata</taxon>
        <taxon>Spirotrichea</taxon>
        <taxon>Stichotrichia</taxon>
        <taxon>Sporadotrichida</taxon>
        <taxon>Oxytrichidae</taxon>
        <taxon>Stylonychinae</taxon>
        <taxon>Stylonychia</taxon>
    </lineage>
</organism>
<dbReference type="InterPro" id="IPR053979">
    <property type="entry name" value="TEBP-like_OB2"/>
</dbReference>
<keyword evidence="3" id="KW-0779">Telomere</keyword>
<accession>A0A078A1P9</accession>
<dbReference type="GO" id="GO:0098505">
    <property type="term" value="F:G-rich strand telomeric DNA binding"/>
    <property type="evidence" value="ECO:0007669"/>
    <property type="project" value="TreeGrafter"/>
</dbReference>
<keyword evidence="8" id="KW-1185">Reference proteome</keyword>
<dbReference type="EMBL" id="CCKQ01004231">
    <property type="protein sequence ID" value="CDW75388.1"/>
    <property type="molecule type" value="Genomic_DNA"/>
</dbReference>
<evidence type="ECO:0000256" key="2">
    <source>
        <dbReference type="ARBA" id="ARBA00022454"/>
    </source>
</evidence>
<dbReference type="InterPro" id="IPR011564">
    <property type="entry name" value="Telomer_end-bd_POT1/Cdc13"/>
</dbReference>
<name>A0A078A1P9_STYLE</name>
<dbReference type="SMART" id="SM00976">
    <property type="entry name" value="Telo_bind"/>
    <property type="match status" value="1"/>
</dbReference>
<protein>
    <submittedName>
        <fullName evidence="7">Alpha telomere binding protein</fullName>
    </submittedName>
</protein>
<feature type="region of interest" description="Disordered" evidence="5">
    <location>
        <begin position="136"/>
        <end position="160"/>
    </location>
</feature>
<sequence length="525" mass="62001">MQTTQHNNSTTSNRSNNYIYHSLGNIDPDSQDQYNFFGVIIDAAYPYKTSNGKYICTIKVVDQTIHHKGESSSPLFANVVIYAKRFEDLPIIRRVGDIMRVHRANVKFFNDMRQFYVNLQYNSSWCLFHQNQDKDDDDFDDNDSDENQNGEDQEMLDQDQLKEKQLERQEKRRYKPYKFSGRSYTFDINHEKIIMDNIRTWGQNYFANNYVITKDMYMLLKDCKTKMSNDESQEFDLLCKILKIFEKDENNLEIRIKDLSQEMWFMSVPRFKFQSLKQGEVIRIRCVEVNLTSKRNVIQTKNNTNILRFHPSSRIATELSKVIEDETDMDKVLGDEASDIVMNAVVLTEITDSSLARGQMFKLTDLFLNFDQIPENLRERNAFRVRFYCLRIDPIDHREVVQAYCPECSETYSCETLEKEGKGKCKSCKVECKLIYKMQMLVKDSSSQMNKNFYRILLYSFDEDRGNDFFSNVRPCNLYKNADALETIEKQIKAMTKFNVWIDAIIERQGAFFLIRDTKITQVIN</sequence>
<feature type="domain" description="Telomeric single stranded DNA binding POT1/Cdc13" evidence="6">
    <location>
        <begin position="20"/>
        <end position="164"/>
    </location>
</feature>
<evidence type="ECO:0000256" key="1">
    <source>
        <dbReference type="ARBA" id="ARBA00004574"/>
    </source>
</evidence>
<dbReference type="GO" id="GO:0032210">
    <property type="term" value="P:regulation of telomere maintenance via telomerase"/>
    <property type="evidence" value="ECO:0007669"/>
    <property type="project" value="TreeGrafter"/>
</dbReference>
<evidence type="ECO:0000256" key="5">
    <source>
        <dbReference type="SAM" id="MobiDB-lite"/>
    </source>
</evidence>
<proteinExistence type="predicted"/>
<dbReference type="InParanoid" id="A0A078A1P9"/>
<reference evidence="7 8" key="1">
    <citation type="submission" date="2014-06" db="EMBL/GenBank/DDBJ databases">
        <authorList>
            <person name="Swart Estienne"/>
        </authorList>
    </citation>
    <scope>NUCLEOTIDE SEQUENCE [LARGE SCALE GENOMIC DNA]</scope>
    <source>
        <strain evidence="7 8">130c</strain>
    </source>
</reference>
<dbReference type="CDD" id="cd04497">
    <property type="entry name" value="hPOT1_OB1_like"/>
    <property type="match status" value="1"/>
</dbReference>
<evidence type="ECO:0000256" key="3">
    <source>
        <dbReference type="ARBA" id="ARBA00022895"/>
    </source>
</evidence>
<feature type="compositionally biased region" description="Acidic residues" evidence="5">
    <location>
        <begin position="136"/>
        <end position="157"/>
    </location>
</feature>
<evidence type="ECO:0000313" key="7">
    <source>
        <dbReference type="EMBL" id="CDW75388.1"/>
    </source>
</evidence>
<dbReference type="PANTHER" id="PTHR14513:SF0">
    <property type="entry name" value="PROTECTION OF TELOMERES PROTEIN 1"/>
    <property type="match status" value="1"/>
</dbReference>
<dbReference type="SUPFAM" id="SSF50249">
    <property type="entry name" value="Nucleic acid-binding proteins"/>
    <property type="match status" value="3"/>
</dbReference>
<dbReference type="InterPro" id="IPR012340">
    <property type="entry name" value="NA-bd_OB-fold"/>
</dbReference>
<dbReference type="Gene3D" id="2.40.50.140">
    <property type="entry name" value="Nucleic acid-binding proteins"/>
    <property type="match status" value="3"/>
</dbReference>
<dbReference type="PANTHER" id="PTHR14513">
    <property type="entry name" value="PROTECTION OF TELOMERES 1"/>
    <property type="match status" value="1"/>
</dbReference>
<comment type="subcellular location">
    <subcellularLocation>
        <location evidence="1">Chromosome</location>
        <location evidence="1">Telomere</location>
    </subcellularLocation>
</comment>
<dbReference type="AlphaFoldDB" id="A0A078A1P9"/>
<dbReference type="Pfam" id="PF02765">
    <property type="entry name" value="POT1"/>
    <property type="match status" value="1"/>
</dbReference>
<dbReference type="OrthoDB" id="2186770at2759"/>
<gene>
    <name evidence="7" type="primary">Contig1199.g1298</name>
    <name evidence="7" type="ORF">STYLEM_4377</name>
</gene>
<dbReference type="InterPro" id="IPR028389">
    <property type="entry name" value="POT1"/>
</dbReference>
<dbReference type="Pfam" id="PF22236">
    <property type="entry name" value="TEBP_OB2-like"/>
    <property type="match status" value="1"/>
</dbReference>